<dbReference type="EMBL" id="DUZY01000001">
    <property type="protein sequence ID" value="DAD19973.1"/>
    <property type="molecule type" value="Genomic_DNA"/>
</dbReference>
<reference evidence="2 3" key="1">
    <citation type="journal article" date="2020" name="Mol. Biol. Evol.">
        <title>Distinct Expression and Methylation Patterns for Genes with Different Fates following a Single Whole-Genome Duplication in Flowering Plants.</title>
        <authorList>
            <person name="Shi T."/>
            <person name="Rahmani R.S."/>
            <person name="Gugger P.F."/>
            <person name="Wang M."/>
            <person name="Li H."/>
            <person name="Zhang Y."/>
            <person name="Li Z."/>
            <person name="Wang Q."/>
            <person name="Van de Peer Y."/>
            <person name="Marchal K."/>
            <person name="Chen J."/>
        </authorList>
    </citation>
    <scope>NUCLEOTIDE SEQUENCE [LARGE SCALE GENOMIC DNA]</scope>
    <source>
        <tissue evidence="2">Leaf</tissue>
    </source>
</reference>
<gene>
    <name evidence="2" type="ORF">HUJ06_021436</name>
</gene>
<keyword evidence="1" id="KW-0812">Transmembrane</keyword>
<sequence>MTSYSTAGDEKLAVIHPTQHTQPSGRLKQPRIKTLLHSPPPWLMSSKFSAMDRKLGEPDKHLHHHTLFRLFLSDKVIFVLSSVAVVISTQLPSEYIDGNPVPRVLFTGRPFTFHAFLTSLTFALTGSLCAILLRQVYTKSARTFRCLSIVSVAAALAILAWLAFITTSGK</sequence>
<proteinExistence type="predicted"/>
<keyword evidence="1" id="KW-1133">Transmembrane helix</keyword>
<evidence type="ECO:0000256" key="1">
    <source>
        <dbReference type="SAM" id="Phobius"/>
    </source>
</evidence>
<organism evidence="2 3">
    <name type="scientific">Nelumbo nucifera</name>
    <name type="common">Sacred lotus</name>
    <dbReference type="NCBI Taxonomy" id="4432"/>
    <lineage>
        <taxon>Eukaryota</taxon>
        <taxon>Viridiplantae</taxon>
        <taxon>Streptophyta</taxon>
        <taxon>Embryophyta</taxon>
        <taxon>Tracheophyta</taxon>
        <taxon>Spermatophyta</taxon>
        <taxon>Magnoliopsida</taxon>
        <taxon>Proteales</taxon>
        <taxon>Nelumbonaceae</taxon>
        <taxon>Nelumbo</taxon>
    </lineage>
</organism>
<evidence type="ECO:0000313" key="3">
    <source>
        <dbReference type="Proteomes" id="UP000607653"/>
    </source>
</evidence>
<keyword evidence="1" id="KW-0472">Membrane</keyword>
<accession>A0A822XJU2</accession>
<feature type="transmembrane region" description="Helical" evidence="1">
    <location>
        <begin position="145"/>
        <end position="165"/>
    </location>
</feature>
<dbReference type="AlphaFoldDB" id="A0A822XJU2"/>
<name>A0A822XJU2_NELNU</name>
<dbReference type="Proteomes" id="UP000607653">
    <property type="component" value="Unassembled WGS sequence"/>
</dbReference>
<protein>
    <submittedName>
        <fullName evidence="2">Uncharacterized protein</fullName>
    </submittedName>
</protein>
<feature type="transmembrane region" description="Helical" evidence="1">
    <location>
        <begin position="70"/>
        <end position="91"/>
    </location>
</feature>
<keyword evidence="3" id="KW-1185">Reference proteome</keyword>
<feature type="transmembrane region" description="Helical" evidence="1">
    <location>
        <begin position="111"/>
        <end position="133"/>
    </location>
</feature>
<comment type="caution">
    <text evidence="2">The sequence shown here is derived from an EMBL/GenBank/DDBJ whole genome shotgun (WGS) entry which is preliminary data.</text>
</comment>
<evidence type="ECO:0000313" key="2">
    <source>
        <dbReference type="EMBL" id="DAD19973.1"/>
    </source>
</evidence>